<organism evidence="2 3">
    <name type="scientific">Crossiella equi</name>
    <dbReference type="NCBI Taxonomy" id="130796"/>
    <lineage>
        <taxon>Bacteria</taxon>
        <taxon>Bacillati</taxon>
        <taxon>Actinomycetota</taxon>
        <taxon>Actinomycetes</taxon>
        <taxon>Pseudonocardiales</taxon>
        <taxon>Pseudonocardiaceae</taxon>
        <taxon>Crossiella</taxon>
    </lineage>
</organism>
<dbReference type="InterPro" id="IPR036689">
    <property type="entry name" value="ESAT-6-like_sf"/>
</dbReference>
<dbReference type="NCBIfam" id="TIGR03930">
    <property type="entry name" value="WXG100_ESAT6"/>
    <property type="match status" value="1"/>
</dbReference>
<dbReference type="Pfam" id="PF06013">
    <property type="entry name" value="WXG100"/>
    <property type="match status" value="1"/>
</dbReference>
<comment type="caution">
    <text evidence="2">The sequence shown here is derived from an EMBL/GenBank/DDBJ whole genome shotgun (WGS) entry which is preliminary data.</text>
</comment>
<dbReference type="InterPro" id="IPR010310">
    <property type="entry name" value="T7SS_ESAT-6-like"/>
</dbReference>
<dbReference type="EMBL" id="JAGIOO010000001">
    <property type="protein sequence ID" value="MBP2476187.1"/>
    <property type="molecule type" value="Genomic_DNA"/>
</dbReference>
<evidence type="ECO:0000256" key="1">
    <source>
        <dbReference type="RuleBase" id="RU362001"/>
    </source>
</evidence>
<dbReference type="Gene3D" id="1.10.287.1060">
    <property type="entry name" value="ESAT-6-like"/>
    <property type="match status" value="1"/>
</dbReference>
<accession>A0ABS5AII2</accession>
<evidence type="ECO:0000313" key="2">
    <source>
        <dbReference type="EMBL" id="MBP2476187.1"/>
    </source>
</evidence>
<proteinExistence type="inferred from homology"/>
<name>A0ABS5AII2_9PSEU</name>
<dbReference type="Proteomes" id="UP001519363">
    <property type="component" value="Unassembled WGS sequence"/>
</dbReference>
<sequence>MASGYGLDAEGMAKAANDVDKVNQEITTELRQLQSQLEPLQGIWKGAASQAFGKLMEQWNTETTKMNTALGGIASTLKEQSGGYVLQEEEASSSISSIAAGLDF</sequence>
<evidence type="ECO:0000313" key="3">
    <source>
        <dbReference type="Proteomes" id="UP001519363"/>
    </source>
</evidence>
<gene>
    <name evidence="2" type="ORF">JOF53_005059</name>
</gene>
<protein>
    <recommendedName>
        <fullName evidence="1">ESAT-6-like protein</fullName>
    </recommendedName>
</protein>
<comment type="similarity">
    <text evidence="1">Belongs to the WXG100 family.</text>
</comment>
<dbReference type="SUPFAM" id="SSF140453">
    <property type="entry name" value="EsxAB dimer-like"/>
    <property type="match status" value="1"/>
</dbReference>
<dbReference type="RefSeq" id="WP_158103310.1">
    <property type="nucleotide sequence ID" value="NZ_JAGIOO010000001.1"/>
</dbReference>
<keyword evidence="3" id="KW-1185">Reference proteome</keyword>
<reference evidence="2 3" key="1">
    <citation type="submission" date="2021-03" db="EMBL/GenBank/DDBJ databases">
        <title>Sequencing the genomes of 1000 actinobacteria strains.</title>
        <authorList>
            <person name="Klenk H.-P."/>
        </authorList>
    </citation>
    <scope>NUCLEOTIDE SEQUENCE [LARGE SCALE GENOMIC DNA]</scope>
    <source>
        <strain evidence="2 3">DSM 44580</strain>
    </source>
</reference>